<dbReference type="AlphaFoldDB" id="A0A8J3X3D5"/>
<gene>
    <name evidence="1" type="ORF">Pme01_54630</name>
</gene>
<name>A0A8J3X3D5_9ACTN</name>
<evidence type="ECO:0000313" key="2">
    <source>
        <dbReference type="Proteomes" id="UP000599074"/>
    </source>
</evidence>
<accession>A0A8J3X3D5</accession>
<proteinExistence type="predicted"/>
<protein>
    <submittedName>
        <fullName evidence="1">Uncharacterized protein</fullName>
    </submittedName>
</protein>
<sequence>MVRPAGWIAGATAIRGRPVAPDRLPKIILGWPVTPSVLYGQPVRIERHWWNGNRSSRGRRDVYIRTDGQRWEVQAQTGGDAGRSKVHPCPSRASAEILAEAWMGGRPEWRELAP</sequence>
<evidence type="ECO:0000313" key="1">
    <source>
        <dbReference type="EMBL" id="GII25866.1"/>
    </source>
</evidence>
<dbReference type="Proteomes" id="UP000599074">
    <property type="component" value="Unassembled WGS sequence"/>
</dbReference>
<dbReference type="EMBL" id="BOON01000060">
    <property type="protein sequence ID" value="GII25866.1"/>
    <property type="molecule type" value="Genomic_DNA"/>
</dbReference>
<reference evidence="1" key="1">
    <citation type="submission" date="2021-01" db="EMBL/GenBank/DDBJ databases">
        <title>Whole genome shotgun sequence of Planosporangium mesophilum NBRC 109066.</title>
        <authorList>
            <person name="Komaki H."/>
            <person name="Tamura T."/>
        </authorList>
    </citation>
    <scope>NUCLEOTIDE SEQUENCE</scope>
    <source>
        <strain evidence="1">NBRC 109066</strain>
    </source>
</reference>
<organism evidence="1 2">
    <name type="scientific">Planosporangium mesophilum</name>
    <dbReference type="NCBI Taxonomy" id="689768"/>
    <lineage>
        <taxon>Bacteria</taxon>
        <taxon>Bacillati</taxon>
        <taxon>Actinomycetota</taxon>
        <taxon>Actinomycetes</taxon>
        <taxon>Micromonosporales</taxon>
        <taxon>Micromonosporaceae</taxon>
        <taxon>Planosporangium</taxon>
    </lineage>
</organism>
<comment type="caution">
    <text evidence="1">The sequence shown here is derived from an EMBL/GenBank/DDBJ whole genome shotgun (WGS) entry which is preliminary data.</text>
</comment>
<keyword evidence="2" id="KW-1185">Reference proteome</keyword>